<dbReference type="EMBL" id="LGUP01000370">
    <property type="protein sequence ID" value="KOG14469.1"/>
    <property type="molecule type" value="Genomic_DNA"/>
</dbReference>
<feature type="compositionally biased region" description="Gly residues" evidence="1">
    <location>
        <begin position="17"/>
        <end position="29"/>
    </location>
</feature>
<gene>
    <name evidence="3" type="ORF">ADK34_28765</name>
</gene>
<dbReference type="Proteomes" id="UP000037023">
    <property type="component" value="Unassembled WGS sequence"/>
</dbReference>
<dbReference type="RefSeq" id="WP_033201976.1">
    <property type="nucleotide sequence ID" value="NZ_LGUP01000370.1"/>
</dbReference>
<evidence type="ECO:0000313" key="4">
    <source>
        <dbReference type="Proteomes" id="UP000037023"/>
    </source>
</evidence>
<feature type="compositionally biased region" description="Low complexity" evidence="1">
    <location>
        <begin position="30"/>
        <end position="44"/>
    </location>
</feature>
<evidence type="ECO:0000256" key="2">
    <source>
        <dbReference type="SAM" id="Phobius"/>
    </source>
</evidence>
<reference evidence="3 4" key="1">
    <citation type="submission" date="2015-06" db="EMBL/GenBank/DDBJ databases">
        <authorList>
            <person name="Hoefler B.C."/>
            <person name="Straight P.D."/>
        </authorList>
    </citation>
    <scope>NUCLEOTIDE SEQUENCE [LARGE SCALE GENOMIC DNA]</scope>
    <source>
        <strain evidence="3 4">NRRL 3427</strain>
    </source>
</reference>
<keyword evidence="2" id="KW-0472">Membrane</keyword>
<feature type="region of interest" description="Disordered" evidence="1">
    <location>
        <begin position="1"/>
        <end position="87"/>
    </location>
</feature>
<feature type="compositionally biased region" description="Polar residues" evidence="1">
    <location>
        <begin position="137"/>
        <end position="153"/>
    </location>
</feature>
<evidence type="ECO:0000313" key="3">
    <source>
        <dbReference type="EMBL" id="KOG14469.1"/>
    </source>
</evidence>
<dbReference type="PATRIC" id="fig|1938.6.peg.6161"/>
<sequence length="341" mass="34895">MSFGGPQWPQEPQQGQQGYGQQPGHGQPQGYGQQPEYGQQQPYGGQQGYGGPSPFPGAQAPFPGAQDPFPGAQGGGQTPDWNALAAASAGRSRRKRWLLIGGGVLATLAVGAIVATAVVTTNKSNDTAKNGGGAPTGTASPVGTPTPEPTFSSVAPPPPPNPMDYITDPKKDRAPLTVEGLFPGKQMSMNKRPYKKGATSATANCAFVTQGGLGAVLERNGCQRVLRATYVKDGVAITVGIAVFPSEAAALKAKTQATGGIAPLVGAGVGDFCHATVCLRRSNSIGRYAYFTQAGFANGKKVSMADKPVFQASDDLGTFAFNQIYARGRAQASAAAGAPGQ</sequence>
<keyword evidence="2" id="KW-0812">Transmembrane</keyword>
<name>A0A0L8JLM2_STRVR</name>
<dbReference type="AlphaFoldDB" id="A0A0L8JLM2"/>
<proteinExistence type="predicted"/>
<comment type="caution">
    <text evidence="3">The sequence shown here is derived from an EMBL/GenBank/DDBJ whole genome shotgun (WGS) entry which is preliminary data.</text>
</comment>
<keyword evidence="2" id="KW-1133">Transmembrane helix</keyword>
<feature type="transmembrane region" description="Helical" evidence="2">
    <location>
        <begin position="97"/>
        <end position="119"/>
    </location>
</feature>
<dbReference type="OrthoDB" id="3874183at2"/>
<feature type="compositionally biased region" description="Low complexity" evidence="1">
    <location>
        <begin position="1"/>
        <end position="16"/>
    </location>
</feature>
<feature type="region of interest" description="Disordered" evidence="1">
    <location>
        <begin position="123"/>
        <end position="163"/>
    </location>
</feature>
<evidence type="ECO:0000256" key="1">
    <source>
        <dbReference type="SAM" id="MobiDB-lite"/>
    </source>
</evidence>
<accession>A0A0L8JLM2</accession>
<protein>
    <submittedName>
        <fullName evidence="3">Membrane protein</fullName>
    </submittedName>
</protein>
<organism evidence="3 4">
    <name type="scientific">Streptomyces viridochromogenes</name>
    <dbReference type="NCBI Taxonomy" id="1938"/>
    <lineage>
        <taxon>Bacteria</taxon>
        <taxon>Bacillati</taxon>
        <taxon>Actinomycetota</taxon>
        <taxon>Actinomycetes</taxon>
        <taxon>Kitasatosporales</taxon>
        <taxon>Streptomycetaceae</taxon>
        <taxon>Streptomyces</taxon>
    </lineage>
</organism>
<feature type="compositionally biased region" description="Low complexity" evidence="1">
    <location>
        <begin position="56"/>
        <end position="71"/>
    </location>
</feature>